<dbReference type="GO" id="GO:0032993">
    <property type="term" value="C:protein-DNA complex"/>
    <property type="evidence" value="ECO:0007669"/>
    <property type="project" value="TreeGrafter"/>
</dbReference>
<dbReference type="PANTHER" id="PTHR30346:SF0">
    <property type="entry name" value="HCA OPERON TRANSCRIPTIONAL ACTIVATOR HCAR"/>
    <property type="match status" value="1"/>
</dbReference>
<dbReference type="InterPro" id="IPR036390">
    <property type="entry name" value="WH_DNA-bd_sf"/>
</dbReference>
<organism evidence="6 7">
    <name type="scientific">Candidatus Flavonifractor intestinigallinarum</name>
    <dbReference type="NCBI Taxonomy" id="2838586"/>
    <lineage>
        <taxon>Bacteria</taxon>
        <taxon>Bacillati</taxon>
        <taxon>Bacillota</taxon>
        <taxon>Clostridia</taxon>
        <taxon>Eubacteriales</taxon>
        <taxon>Oscillospiraceae</taxon>
        <taxon>Flavonifractor</taxon>
    </lineage>
</organism>
<dbReference type="PANTHER" id="PTHR30346">
    <property type="entry name" value="TRANSCRIPTIONAL DUAL REGULATOR HCAR-RELATED"/>
    <property type="match status" value="1"/>
</dbReference>
<dbReference type="CDD" id="cd05466">
    <property type="entry name" value="PBP2_LTTR_substrate"/>
    <property type="match status" value="1"/>
</dbReference>
<dbReference type="AlphaFoldDB" id="A0A9D2SAN9"/>
<dbReference type="FunFam" id="1.10.10.10:FF:000001">
    <property type="entry name" value="LysR family transcriptional regulator"/>
    <property type="match status" value="1"/>
</dbReference>
<evidence type="ECO:0000313" key="7">
    <source>
        <dbReference type="Proteomes" id="UP000823921"/>
    </source>
</evidence>
<evidence type="ECO:0000313" key="6">
    <source>
        <dbReference type="EMBL" id="HJB80522.1"/>
    </source>
</evidence>
<evidence type="ECO:0000256" key="1">
    <source>
        <dbReference type="ARBA" id="ARBA00009437"/>
    </source>
</evidence>
<accession>A0A9D2SAN9</accession>
<reference evidence="6" key="1">
    <citation type="journal article" date="2021" name="PeerJ">
        <title>Extensive microbial diversity within the chicken gut microbiome revealed by metagenomics and culture.</title>
        <authorList>
            <person name="Gilroy R."/>
            <person name="Ravi A."/>
            <person name="Getino M."/>
            <person name="Pursley I."/>
            <person name="Horton D.L."/>
            <person name="Alikhan N.F."/>
            <person name="Baker D."/>
            <person name="Gharbi K."/>
            <person name="Hall N."/>
            <person name="Watson M."/>
            <person name="Adriaenssens E.M."/>
            <person name="Foster-Nyarko E."/>
            <person name="Jarju S."/>
            <person name="Secka A."/>
            <person name="Antonio M."/>
            <person name="Oren A."/>
            <person name="Chaudhuri R.R."/>
            <person name="La Ragione R."/>
            <person name="Hildebrand F."/>
            <person name="Pallen M.J."/>
        </authorList>
    </citation>
    <scope>NUCLEOTIDE SEQUENCE</scope>
    <source>
        <strain evidence="6">CHK192-8294</strain>
    </source>
</reference>
<dbReference type="PRINTS" id="PR00039">
    <property type="entry name" value="HTHLYSR"/>
</dbReference>
<evidence type="ECO:0000256" key="4">
    <source>
        <dbReference type="ARBA" id="ARBA00023163"/>
    </source>
</evidence>
<keyword evidence="2" id="KW-0805">Transcription regulation</keyword>
<dbReference type="InterPro" id="IPR036388">
    <property type="entry name" value="WH-like_DNA-bd_sf"/>
</dbReference>
<dbReference type="Pfam" id="PF00126">
    <property type="entry name" value="HTH_1"/>
    <property type="match status" value="1"/>
</dbReference>
<proteinExistence type="inferred from homology"/>
<gene>
    <name evidence="6" type="ORF">H9712_06020</name>
</gene>
<name>A0A9D2SAN9_9FIRM</name>
<sequence length="301" mass="34906">MQLQQLTYFVEIAERGSFNKAAEALFVTQPNLSKAISNLEAELNTEIFLRTNKGVALTEEGKKLYQYARTILNQIELINRMAPKEPPRLLSIASYPILTMGRLVSQFYLDHRHENISLKMLECRIQRVIDRVENSEAEIGFIMINNVQVKEIRHTLNYKNLKYNPLGTDTWYINVGPNHPLYDREEVTITEMLDYPFVRLPDDYFSNLTFYLEIDGVPLNRFTRVIYVSDSAAILSLLQTTDVFRFGPGLSAPDFARYGIRTIPIRNCKVKIDVGWVQRKRELLSREAQDFVGMLEKLYPV</sequence>
<comment type="similarity">
    <text evidence="1">Belongs to the LysR transcriptional regulatory family.</text>
</comment>
<dbReference type="Proteomes" id="UP000823921">
    <property type="component" value="Unassembled WGS sequence"/>
</dbReference>
<dbReference type="SUPFAM" id="SSF46785">
    <property type="entry name" value="Winged helix' DNA-binding domain"/>
    <property type="match status" value="1"/>
</dbReference>
<evidence type="ECO:0000259" key="5">
    <source>
        <dbReference type="PROSITE" id="PS50931"/>
    </source>
</evidence>
<protein>
    <submittedName>
        <fullName evidence="6">LysR family transcriptional regulator</fullName>
    </submittedName>
</protein>
<dbReference type="PROSITE" id="PS50931">
    <property type="entry name" value="HTH_LYSR"/>
    <property type="match status" value="1"/>
</dbReference>
<feature type="domain" description="HTH lysR-type" evidence="5">
    <location>
        <begin position="1"/>
        <end position="58"/>
    </location>
</feature>
<dbReference type="InterPro" id="IPR005119">
    <property type="entry name" value="LysR_subst-bd"/>
</dbReference>
<reference evidence="6" key="2">
    <citation type="submission" date="2021-04" db="EMBL/GenBank/DDBJ databases">
        <authorList>
            <person name="Gilroy R."/>
        </authorList>
    </citation>
    <scope>NUCLEOTIDE SEQUENCE</scope>
    <source>
        <strain evidence="6">CHK192-8294</strain>
    </source>
</reference>
<evidence type="ECO:0000256" key="2">
    <source>
        <dbReference type="ARBA" id="ARBA00023015"/>
    </source>
</evidence>
<dbReference type="InterPro" id="IPR000847">
    <property type="entry name" value="LysR_HTH_N"/>
</dbReference>
<dbReference type="Gene3D" id="3.40.190.290">
    <property type="match status" value="1"/>
</dbReference>
<evidence type="ECO:0000256" key="3">
    <source>
        <dbReference type="ARBA" id="ARBA00023125"/>
    </source>
</evidence>
<dbReference type="Pfam" id="PF03466">
    <property type="entry name" value="LysR_substrate"/>
    <property type="match status" value="1"/>
</dbReference>
<dbReference type="GO" id="GO:0003677">
    <property type="term" value="F:DNA binding"/>
    <property type="evidence" value="ECO:0007669"/>
    <property type="project" value="UniProtKB-KW"/>
</dbReference>
<dbReference type="GO" id="GO:0003700">
    <property type="term" value="F:DNA-binding transcription factor activity"/>
    <property type="evidence" value="ECO:0007669"/>
    <property type="project" value="InterPro"/>
</dbReference>
<dbReference type="SUPFAM" id="SSF53850">
    <property type="entry name" value="Periplasmic binding protein-like II"/>
    <property type="match status" value="1"/>
</dbReference>
<dbReference type="EMBL" id="DWXO01000059">
    <property type="protein sequence ID" value="HJB80522.1"/>
    <property type="molecule type" value="Genomic_DNA"/>
</dbReference>
<keyword evidence="3" id="KW-0238">DNA-binding</keyword>
<dbReference type="Gene3D" id="1.10.10.10">
    <property type="entry name" value="Winged helix-like DNA-binding domain superfamily/Winged helix DNA-binding domain"/>
    <property type="match status" value="1"/>
</dbReference>
<comment type="caution">
    <text evidence="6">The sequence shown here is derived from an EMBL/GenBank/DDBJ whole genome shotgun (WGS) entry which is preliminary data.</text>
</comment>
<keyword evidence="4" id="KW-0804">Transcription</keyword>